<feature type="compositionally biased region" description="Pro residues" evidence="1">
    <location>
        <begin position="114"/>
        <end position="128"/>
    </location>
</feature>
<evidence type="ECO:0008006" key="4">
    <source>
        <dbReference type="Google" id="ProtNLM"/>
    </source>
</evidence>
<feature type="region of interest" description="Disordered" evidence="1">
    <location>
        <begin position="108"/>
        <end position="132"/>
    </location>
</feature>
<dbReference type="Proteomes" id="UP000007069">
    <property type="component" value="Chromosome"/>
</dbReference>
<feature type="region of interest" description="Disordered" evidence="1">
    <location>
        <begin position="286"/>
        <end position="310"/>
    </location>
</feature>
<feature type="compositionally biased region" description="Basic and acidic residues" evidence="1">
    <location>
        <begin position="287"/>
        <end position="310"/>
    </location>
</feature>
<evidence type="ECO:0000256" key="1">
    <source>
        <dbReference type="SAM" id="MobiDB-lite"/>
    </source>
</evidence>
<dbReference type="eggNOG" id="ENOG5032J9V">
    <property type="taxonomic scope" value="Bacteria"/>
</dbReference>
<dbReference type="STRING" id="456327.BJD11_02970"/>
<organism evidence="3">
    <name type="scientific">Xanthomonas euvesicatoria pv. vesicatoria (strain 85-10)</name>
    <name type="common">Xanthomonas campestris pv. vesicatoria</name>
    <dbReference type="NCBI Taxonomy" id="316273"/>
    <lineage>
        <taxon>Bacteria</taxon>
        <taxon>Pseudomonadati</taxon>
        <taxon>Pseudomonadota</taxon>
        <taxon>Gammaproteobacteria</taxon>
        <taxon>Lysobacterales</taxon>
        <taxon>Lysobacteraceae</taxon>
        <taxon>Xanthomonas</taxon>
    </lineage>
</organism>
<gene>
    <name evidence="2" type="ordered locus">XCV3934</name>
</gene>
<dbReference type="EMBL" id="AM039952">
    <property type="protein sequence ID" value="CAJ25665.1"/>
    <property type="molecule type" value="Genomic_DNA"/>
</dbReference>
<dbReference type="HOGENOM" id="CLU_066446_0_0_6"/>
<reference evidence="2 3" key="1">
    <citation type="journal article" date="2005" name="J. Bacteriol.">
        <title>Insights into genome plasticity and pathogenicity of the plant pathogenic Bacterium Xanthomonas campestris pv. vesicatoria revealed by the complete genome sequence.</title>
        <authorList>
            <person name="Thieme F."/>
            <person name="Koebnik R."/>
            <person name="Bekel T."/>
            <person name="Berger C."/>
            <person name="Boch J."/>
            <person name="Buettner D."/>
            <person name="Caldana C."/>
            <person name="Gaigalat L."/>
            <person name="Goesmann A."/>
            <person name="Kay S."/>
            <person name="Kirchner O."/>
            <person name="Lanz C."/>
            <person name="Linke B."/>
            <person name="McHardy A.C."/>
            <person name="Meyer F."/>
            <person name="Mittenhuber G."/>
            <person name="Nies D.H."/>
            <person name="Niesbach-Kloesgen U."/>
            <person name="Patschkowski T."/>
            <person name="Rueckert C."/>
            <person name="Rupp O."/>
            <person name="Schneicker S."/>
            <person name="Schuster S.C."/>
            <person name="Vorhoelter F.J."/>
            <person name="Weber E."/>
            <person name="Puehler A."/>
            <person name="Bonas U."/>
            <person name="Bartels D."/>
            <person name="Kaiser O."/>
        </authorList>
    </citation>
    <scope>NUCLEOTIDE SEQUENCE [LARGE SCALE GENOMIC DNA]</scope>
    <source>
        <strain evidence="2 3">85-10</strain>
    </source>
</reference>
<protein>
    <recommendedName>
        <fullName evidence="4">DUF4124 domain-containing protein</fullName>
    </recommendedName>
</protein>
<dbReference type="AlphaFoldDB" id="Q3BNJ8"/>
<name>Q3BNJ8_XANE5</name>
<evidence type="ECO:0000313" key="2">
    <source>
        <dbReference type="EMBL" id="CAJ25665.1"/>
    </source>
</evidence>
<evidence type="ECO:0000313" key="3">
    <source>
        <dbReference type="Proteomes" id="UP000007069"/>
    </source>
</evidence>
<dbReference type="KEGG" id="xcv:XCV3934"/>
<proteinExistence type="predicted"/>
<accession>Q3BNJ8</accession>
<sequence>MFRAVALGGLPGHCWHSGSRPQPSGALSPRPCTAFVQPHPLCGGRTDAHTAAMRTVLTLLLLAAALPASAATTASKPDPNVRVYRCVSSTGTVALQDAPCSSGRQQVLDLQRPQDPPPRPARVEPPAPVAAAPTHEVRIVTVQPPQPMYECTTEDGNRYTSDSPEGNPRWVPTWGPAYVGNTIAPPVRGGGGIQRPPISVSPRPAISVQGGSGRGSVRGSASFGVDSYQSGYQGGYNGGGYGGTVIVPYGNVQIRDECHALPAQEVCARLADRRWELIRRYNSALQSEREDLSREQRGIEARQQRDCGGA</sequence>